<feature type="domain" description="PDZ" evidence="5">
    <location>
        <begin position="97"/>
        <end position="147"/>
    </location>
</feature>
<accession>A0AA47P5D5</accession>
<dbReference type="GO" id="GO:0005634">
    <property type="term" value="C:nucleus"/>
    <property type="evidence" value="ECO:0007669"/>
    <property type="project" value="TreeGrafter"/>
</dbReference>
<dbReference type="Pfam" id="PF17820">
    <property type="entry name" value="PDZ_6"/>
    <property type="match status" value="1"/>
</dbReference>
<evidence type="ECO:0000259" key="5">
    <source>
        <dbReference type="PROSITE" id="PS50106"/>
    </source>
</evidence>
<dbReference type="SUPFAM" id="SSF50156">
    <property type="entry name" value="PDZ domain-like"/>
    <property type="match status" value="1"/>
</dbReference>
<comment type="similarity">
    <text evidence="4">Belongs to the synaptopodin family.</text>
</comment>
<dbReference type="InterPro" id="IPR041489">
    <property type="entry name" value="PDZ_6"/>
</dbReference>
<dbReference type="GO" id="GO:0030018">
    <property type="term" value="C:Z disc"/>
    <property type="evidence" value="ECO:0007669"/>
    <property type="project" value="TreeGrafter"/>
</dbReference>
<organism evidence="6 7">
    <name type="scientific">Merluccius polli</name>
    <name type="common">Benguela hake</name>
    <name type="synonym">Merluccius cadenati</name>
    <dbReference type="NCBI Taxonomy" id="89951"/>
    <lineage>
        <taxon>Eukaryota</taxon>
        <taxon>Metazoa</taxon>
        <taxon>Chordata</taxon>
        <taxon>Craniata</taxon>
        <taxon>Vertebrata</taxon>
        <taxon>Euteleostomi</taxon>
        <taxon>Actinopterygii</taxon>
        <taxon>Neopterygii</taxon>
        <taxon>Teleostei</taxon>
        <taxon>Neoteleostei</taxon>
        <taxon>Acanthomorphata</taxon>
        <taxon>Zeiogadaria</taxon>
        <taxon>Gadariae</taxon>
        <taxon>Gadiformes</taxon>
        <taxon>Gadoidei</taxon>
        <taxon>Merlucciidae</taxon>
        <taxon>Merluccius</taxon>
    </lineage>
</organism>
<sequence length="147" mass="15916">MGTGEYICVTLRGGAPWGFSVREGEGDTYTPFHVYQCLHSFAPAFLRSKQEELHMPPLTHTAATAKQQHSTSVGRREFDFNIALHAHPTPPGLQGCVQEGGAASQAGVRHGDEVVSLNGEPCGDLRLAEALYLINASTDCLQLLLKR</sequence>
<dbReference type="InterPro" id="IPR051976">
    <property type="entry name" value="Synaptopodin_domain"/>
</dbReference>
<dbReference type="GO" id="GO:0003779">
    <property type="term" value="F:actin binding"/>
    <property type="evidence" value="ECO:0007669"/>
    <property type="project" value="TreeGrafter"/>
</dbReference>
<dbReference type="Proteomes" id="UP001174136">
    <property type="component" value="Unassembled WGS sequence"/>
</dbReference>
<dbReference type="PROSITE" id="PS50106">
    <property type="entry name" value="PDZ"/>
    <property type="match status" value="1"/>
</dbReference>
<dbReference type="GO" id="GO:0015629">
    <property type="term" value="C:actin cytoskeleton"/>
    <property type="evidence" value="ECO:0007669"/>
    <property type="project" value="TreeGrafter"/>
</dbReference>
<evidence type="ECO:0000313" key="6">
    <source>
        <dbReference type="EMBL" id="KAK0148895.1"/>
    </source>
</evidence>
<proteinExistence type="inferred from homology"/>
<keyword evidence="7" id="KW-1185">Reference proteome</keyword>
<dbReference type="InterPro" id="IPR036034">
    <property type="entry name" value="PDZ_sf"/>
</dbReference>
<gene>
    <name evidence="6" type="primary">Synpo2_1</name>
    <name evidence="6" type="ORF">N1851_010692</name>
</gene>
<evidence type="ECO:0000256" key="1">
    <source>
        <dbReference type="ARBA" id="ARBA00004496"/>
    </source>
</evidence>
<dbReference type="Gene3D" id="2.30.42.10">
    <property type="match status" value="1"/>
</dbReference>
<protein>
    <submittedName>
        <fullName evidence="6">Synaptopodin-2</fullName>
    </submittedName>
</protein>
<dbReference type="PANTHER" id="PTHR24217">
    <property type="entry name" value="PUTATIVE-RELATED"/>
    <property type="match status" value="1"/>
</dbReference>
<reference evidence="6" key="1">
    <citation type="journal article" date="2023" name="Front. Mar. Sci.">
        <title>A new Merluccius polli reference genome to investigate the effects of global change in West African waters.</title>
        <authorList>
            <person name="Mateo J.L."/>
            <person name="Blanco-Fernandez C."/>
            <person name="Garcia-Vazquez E."/>
            <person name="Machado-Schiaffino G."/>
        </authorList>
    </citation>
    <scope>NUCLEOTIDE SEQUENCE</scope>
    <source>
        <strain evidence="6">C29</strain>
        <tissue evidence="6">Fin</tissue>
    </source>
</reference>
<dbReference type="AlphaFoldDB" id="A0AA47P5D5"/>
<evidence type="ECO:0000313" key="7">
    <source>
        <dbReference type="Proteomes" id="UP001174136"/>
    </source>
</evidence>
<comment type="caution">
    <text evidence="6">The sequence shown here is derived from an EMBL/GenBank/DDBJ whole genome shotgun (WGS) entry which is preliminary data.</text>
</comment>
<comment type="subcellular location">
    <subcellularLocation>
        <location evidence="1">Cytoplasm</location>
    </subcellularLocation>
</comment>
<evidence type="ECO:0000256" key="4">
    <source>
        <dbReference type="ARBA" id="ARBA00038161"/>
    </source>
</evidence>
<keyword evidence="2" id="KW-0963">Cytoplasm</keyword>
<name>A0AA47P5D5_MERPO</name>
<dbReference type="EMBL" id="JAOPHQ010001993">
    <property type="protein sequence ID" value="KAK0148895.1"/>
    <property type="molecule type" value="Genomic_DNA"/>
</dbReference>
<evidence type="ECO:0000256" key="2">
    <source>
        <dbReference type="ARBA" id="ARBA00022490"/>
    </source>
</evidence>
<dbReference type="GO" id="GO:0032233">
    <property type="term" value="P:positive regulation of actin filament bundle assembly"/>
    <property type="evidence" value="ECO:0007669"/>
    <property type="project" value="TreeGrafter"/>
</dbReference>
<dbReference type="InterPro" id="IPR001478">
    <property type="entry name" value="PDZ"/>
</dbReference>
<evidence type="ECO:0000256" key="3">
    <source>
        <dbReference type="ARBA" id="ARBA00022553"/>
    </source>
</evidence>
<dbReference type="PANTHER" id="PTHR24217:SF9">
    <property type="entry name" value="SYNAPTOPODIN-2"/>
    <property type="match status" value="1"/>
</dbReference>
<keyword evidence="3" id="KW-0597">Phosphoprotein</keyword>